<dbReference type="InterPro" id="IPR013520">
    <property type="entry name" value="Ribonucl_H"/>
</dbReference>
<feature type="domain" description="Exonuclease" evidence="6">
    <location>
        <begin position="22"/>
        <end position="200"/>
    </location>
</feature>
<keyword evidence="8" id="KW-1185">Reference proteome</keyword>
<keyword evidence="1" id="KW-0540">Nuclease</keyword>
<reference evidence="7" key="1">
    <citation type="journal article" date="2023" name="Int. J. Syst. Evol. Microbiol.">
        <title>Mesoterricola silvestris gen. nov., sp. nov., Mesoterricola sediminis sp. nov., Geothrix oryzae sp. nov., Geothrix edaphica sp. nov., Geothrix rubra sp. nov., and Geothrix limicola sp. nov., six novel members of Acidobacteriota isolated from soils.</title>
        <authorList>
            <person name="Itoh H."/>
            <person name="Sugisawa Y."/>
            <person name="Mise K."/>
            <person name="Xu Z."/>
            <person name="Kuniyasu M."/>
            <person name="Ushijima N."/>
            <person name="Kawano K."/>
            <person name="Kobayashi E."/>
            <person name="Shiratori Y."/>
            <person name="Masuda Y."/>
            <person name="Senoo K."/>
        </authorList>
    </citation>
    <scope>NUCLEOTIDE SEQUENCE</scope>
    <source>
        <strain evidence="7">W786</strain>
    </source>
</reference>
<dbReference type="GO" id="GO:0003676">
    <property type="term" value="F:nucleic acid binding"/>
    <property type="evidence" value="ECO:0007669"/>
    <property type="project" value="InterPro"/>
</dbReference>
<evidence type="ECO:0000259" key="6">
    <source>
        <dbReference type="SMART" id="SM00479"/>
    </source>
</evidence>
<gene>
    <name evidence="7" type="ORF">METESE_35170</name>
</gene>
<sequence length="231" mass="24579">MGWRERIARLLDPGGPGLEAARFTVLDTELTGLDPARDGIVALGAVRMEGGRIRVGETWDALVRPGAVLDERSIVIHRIMPGRVEAAPPIDEVLPAFLAWAEGTVLVGHCVAIDLAFLGREARRLRLPVPGRRAVDTLALYGWLRQRLPAHPALHAPVQATTLYTLARALGAPVAGAHTALGDAYLTAQVLQRLLPPLAEAGVTGLDGLLRVGDPRRQAQGLLPPEGGVAF</sequence>
<dbReference type="PANTHER" id="PTHR30231">
    <property type="entry name" value="DNA POLYMERASE III SUBUNIT EPSILON"/>
    <property type="match status" value="1"/>
</dbReference>
<dbReference type="Proteomes" id="UP001228113">
    <property type="component" value="Chromosome"/>
</dbReference>
<evidence type="ECO:0000313" key="7">
    <source>
        <dbReference type="EMBL" id="BDU78559.1"/>
    </source>
</evidence>
<dbReference type="EMBL" id="AP027081">
    <property type="protein sequence ID" value="BDU78559.1"/>
    <property type="molecule type" value="Genomic_DNA"/>
</dbReference>
<dbReference type="PANTHER" id="PTHR30231:SF4">
    <property type="entry name" value="PROTEIN NEN2"/>
    <property type="match status" value="1"/>
</dbReference>
<dbReference type="GO" id="GO:0008408">
    <property type="term" value="F:3'-5' exonuclease activity"/>
    <property type="evidence" value="ECO:0007669"/>
    <property type="project" value="TreeGrafter"/>
</dbReference>
<dbReference type="GO" id="GO:0005829">
    <property type="term" value="C:cytosol"/>
    <property type="evidence" value="ECO:0007669"/>
    <property type="project" value="TreeGrafter"/>
</dbReference>
<protein>
    <submittedName>
        <fullName evidence="7">DNA polymerase III subunit epsilon</fullName>
    </submittedName>
</protein>
<dbReference type="SUPFAM" id="SSF53098">
    <property type="entry name" value="Ribonuclease H-like"/>
    <property type="match status" value="1"/>
</dbReference>
<dbReference type="FunFam" id="3.30.420.10:FF:000045">
    <property type="entry name" value="3'-5' exonuclease DinG"/>
    <property type="match status" value="1"/>
</dbReference>
<comment type="subunit">
    <text evidence="5">DNA polymerase III contains a core (composed of alpha, epsilon and theta chains) that associates with a tau subunit. This core dimerizes to form the POLIII' complex. PolIII' associates with the gamma complex (composed of gamma, delta, delta', psi and chi chains) and with the beta chain to form the complete DNA polymerase III complex.</text>
</comment>
<keyword evidence="3" id="KW-0269">Exonuclease</keyword>
<proteinExistence type="predicted"/>
<comment type="function">
    <text evidence="4">DNA polymerase III is a complex, multichain enzyme responsible for most of the replicative synthesis in bacteria. The epsilon subunit contain the editing function and is a proofreading 3'-5' exonuclease.</text>
</comment>
<evidence type="ECO:0000256" key="2">
    <source>
        <dbReference type="ARBA" id="ARBA00022801"/>
    </source>
</evidence>
<dbReference type="KEGG" id="msea:METESE_35170"/>
<evidence type="ECO:0000313" key="8">
    <source>
        <dbReference type="Proteomes" id="UP001228113"/>
    </source>
</evidence>
<dbReference type="SMART" id="SM00479">
    <property type="entry name" value="EXOIII"/>
    <property type="match status" value="1"/>
</dbReference>
<dbReference type="GO" id="GO:0006259">
    <property type="term" value="P:DNA metabolic process"/>
    <property type="evidence" value="ECO:0007669"/>
    <property type="project" value="UniProtKB-ARBA"/>
</dbReference>
<dbReference type="CDD" id="cd06127">
    <property type="entry name" value="DEDDh"/>
    <property type="match status" value="1"/>
</dbReference>
<dbReference type="InterPro" id="IPR012337">
    <property type="entry name" value="RNaseH-like_sf"/>
</dbReference>
<evidence type="ECO:0000256" key="1">
    <source>
        <dbReference type="ARBA" id="ARBA00022722"/>
    </source>
</evidence>
<accession>A0AA48KDP6</accession>
<dbReference type="Gene3D" id="3.30.420.10">
    <property type="entry name" value="Ribonuclease H-like superfamily/Ribonuclease H"/>
    <property type="match status" value="1"/>
</dbReference>
<dbReference type="Pfam" id="PF00929">
    <property type="entry name" value="RNase_T"/>
    <property type="match status" value="1"/>
</dbReference>
<evidence type="ECO:0000256" key="3">
    <source>
        <dbReference type="ARBA" id="ARBA00022839"/>
    </source>
</evidence>
<evidence type="ECO:0000256" key="5">
    <source>
        <dbReference type="ARBA" id="ARBA00026073"/>
    </source>
</evidence>
<evidence type="ECO:0000256" key="4">
    <source>
        <dbReference type="ARBA" id="ARBA00025483"/>
    </source>
</evidence>
<dbReference type="AlphaFoldDB" id="A0AA48KDP6"/>
<dbReference type="RefSeq" id="WP_243334572.1">
    <property type="nucleotide sequence ID" value="NZ_AP027081.1"/>
</dbReference>
<keyword evidence="2" id="KW-0378">Hydrolase</keyword>
<name>A0AA48KDP6_9BACT</name>
<dbReference type="InterPro" id="IPR036397">
    <property type="entry name" value="RNaseH_sf"/>
</dbReference>
<organism evidence="7 8">
    <name type="scientific">Mesoterricola sediminis</name>
    <dbReference type="NCBI Taxonomy" id="2927980"/>
    <lineage>
        <taxon>Bacteria</taxon>
        <taxon>Pseudomonadati</taxon>
        <taxon>Acidobacteriota</taxon>
        <taxon>Holophagae</taxon>
        <taxon>Holophagales</taxon>
        <taxon>Holophagaceae</taxon>
        <taxon>Mesoterricola</taxon>
    </lineage>
</organism>